<name>A0A930BAX7_9FIRM</name>
<dbReference type="GO" id="GO:0008973">
    <property type="term" value="F:phosphopentomutase activity"/>
    <property type="evidence" value="ECO:0007669"/>
    <property type="project" value="TreeGrafter"/>
</dbReference>
<sequence length="549" mass="60849">MGYKDAYRDWLSWCDDAEKKELLLLKDEKEIEDRFYRDLEFGTAGLRGIMGVGSNRMNRYNVRKATKGFADYLQDTYGKRCQDGVIIAYDSRNNSTDFAAEAAHVLCAAGIPVKFFTEPEPISVLSFSVRHFRAAGGIVITASHNPKEYNGYKVYGPDGGQLVPRDANVLSRYVENISDLAHIPCTGGKELLTRLGQDTVDLFIEEIYKQSTLKGNVGNLKIVYTPIHGAGNIPVRKILKRGGFTDVHIVESQEKPDGNFPTVSAPNPENQDALRLGIKLAGEIGADIVIGTDPDSDRIGAAVLHNGKYLLISGSRMGALLVNYLLMMKGKELTGKSTIITTIVTGGIGRNIAGKYGVQVEETLTGFKYIGEKMSQYEKDGSHEFIFGYEESYGYLAGTHARDKDAVVTALLICEMADYFKKQGKTLIDVLAELSKEYGYCLDKLSSYTLAGKKGLAKIADIMAALRVKDVQEILPDIGEIRDYAKGIDGLPAENVLKFILKDHSWIAVRPSGTEPKIKIYCSLKGKDEEETSRRFLMYKGIWEREFDL</sequence>
<dbReference type="InterPro" id="IPR005844">
    <property type="entry name" value="A-D-PHexomutase_a/b/a-I"/>
</dbReference>
<dbReference type="GO" id="GO:0006166">
    <property type="term" value="P:purine ribonucleoside salvage"/>
    <property type="evidence" value="ECO:0007669"/>
    <property type="project" value="TreeGrafter"/>
</dbReference>
<dbReference type="Gene3D" id="3.30.310.50">
    <property type="entry name" value="Alpha-D-phosphohexomutase, C-terminal domain"/>
    <property type="match status" value="1"/>
</dbReference>
<dbReference type="GO" id="GO:0005975">
    <property type="term" value="P:carbohydrate metabolic process"/>
    <property type="evidence" value="ECO:0007669"/>
    <property type="project" value="InterPro"/>
</dbReference>
<dbReference type="InterPro" id="IPR005843">
    <property type="entry name" value="A-D-PHexomutase_C"/>
</dbReference>
<evidence type="ECO:0000259" key="16">
    <source>
        <dbReference type="Pfam" id="PF02878"/>
    </source>
</evidence>
<gene>
    <name evidence="19" type="ORF">HXL70_06065</name>
</gene>
<comment type="cofactor">
    <cofactor evidence="2">
        <name>Mg(2+)</name>
        <dbReference type="ChEBI" id="CHEBI:18420"/>
    </cofactor>
</comment>
<dbReference type="Pfam" id="PF02879">
    <property type="entry name" value="PGM_PMM_II"/>
    <property type="match status" value="1"/>
</dbReference>
<feature type="domain" description="Alpha-D-phosphohexomutase C-terminal" evidence="15">
    <location>
        <begin position="465"/>
        <end position="525"/>
    </location>
</feature>
<dbReference type="Proteomes" id="UP000757890">
    <property type="component" value="Unassembled WGS sequence"/>
</dbReference>
<evidence type="ECO:0000256" key="14">
    <source>
        <dbReference type="RuleBase" id="RU004326"/>
    </source>
</evidence>
<evidence type="ECO:0000256" key="13">
    <source>
        <dbReference type="ARBA" id="ARBA00041467"/>
    </source>
</evidence>
<dbReference type="AlphaFoldDB" id="A0A930BAX7"/>
<feature type="domain" description="Alpha-D-phosphohexomutase alpha/beta/alpha" evidence="17">
    <location>
        <begin position="204"/>
        <end position="302"/>
    </location>
</feature>
<dbReference type="InterPro" id="IPR005845">
    <property type="entry name" value="A-D-PHexomutase_a/b/a-II"/>
</dbReference>
<dbReference type="GO" id="GO:0004614">
    <property type="term" value="F:phosphoglucomutase activity"/>
    <property type="evidence" value="ECO:0007669"/>
    <property type="project" value="UniProtKB-EC"/>
</dbReference>
<keyword evidence="8 14" id="KW-0479">Metal-binding</keyword>
<keyword evidence="10" id="KW-0413">Isomerase</keyword>
<comment type="pathway">
    <text evidence="3">Glycolipid metabolism; diglucosyl-diacylglycerol biosynthesis.</text>
</comment>
<keyword evidence="7" id="KW-0597">Phosphoprotein</keyword>
<dbReference type="Pfam" id="PF02880">
    <property type="entry name" value="PGM_PMM_III"/>
    <property type="match status" value="1"/>
</dbReference>
<evidence type="ECO:0000259" key="18">
    <source>
        <dbReference type="Pfam" id="PF02880"/>
    </source>
</evidence>
<evidence type="ECO:0000256" key="9">
    <source>
        <dbReference type="ARBA" id="ARBA00022842"/>
    </source>
</evidence>
<comment type="similarity">
    <text evidence="5 14">Belongs to the phosphohexose mutase family.</text>
</comment>
<dbReference type="InterPro" id="IPR005841">
    <property type="entry name" value="Alpha-D-phosphohexomutase_SF"/>
</dbReference>
<dbReference type="PANTHER" id="PTHR45745">
    <property type="entry name" value="PHOSPHOMANNOMUTASE 45A"/>
    <property type="match status" value="1"/>
</dbReference>
<evidence type="ECO:0000256" key="10">
    <source>
        <dbReference type="ARBA" id="ARBA00023235"/>
    </source>
</evidence>
<evidence type="ECO:0000256" key="6">
    <source>
        <dbReference type="ARBA" id="ARBA00012728"/>
    </source>
</evidence>
<evidence type="ECO:0000259" key="17">
    <source>
        <dbReference type="Pfam" id="PF02879"/>
    </source>
</evidence>
<evidence type="ECO:0000256" key="7">
    <source>
        <dbReference type="ARBA" id="ARBA00022553"/>
    </source>
</evidence>
<dbReference type="PANTHER" id="PTHR45745:SF1">
    <property type="entry name" value="PHOSPHOGLUCOMUTASE 2B-RELATED"/>
    <property type="match status" value="1"/>
</dbReference>
<keyword evidence="9 14" id="KW-0460">Magnesium</keyword>
<dbReference type="Pfam" id="PF02878">
    <property type="entry name" value="PGM_PMM_I"/>
    <property type="match status" value="1"/>
</dbReference>
<feature type="domain" description="Alpha-D-phosphohexomutase alpha/beta/alpha" evidence="16">
    <location>
        <begin position="40"/>
        <end position="178"/>
    </location>
</feature>
<organism evidence="19 20">
    <name type="scientific">Dialister invisus</name>
    <dbReference type="NCBI Taxonomy" id="218538"/>
    <lineage>
        <taxon>Bacteria</taxon>
        <taxon>Bacillati</taxon>
        <taxon>Bacillota</taxon>
        <taxon>Negativicutes</taxon>
        <taxon>Veillonellales</taxon>
        <taxon>Veillonellaceae</taxon>
        <taxon>Dialister</taxon>
    </lineage>
</organism>
<dbReference type="InterPro" id="IPR016066">
    <property type="entry name" value="A-D-PHexomutase_CS"/>
</dbReference>
<dbReference type="EC" id="5.4.2.2" evidence="6"/>
<evidence type="ECO:0000256" key="11">
    <source>
        <dbReference type="ARBA" id="ARBA00039995"/>
    </source>
</evidence>
<comment type="caution">
    <text evidence="19">The sequence shown here is derived from an EMBL/GenBank/DDBJ whole genome shotgun (WGS) entry which is preliminary data.</text>
</comment>
<dbReference type="Gene3D" id="3.40.120.10">
    <property type="entry name" value="Alpha-D-Glucose-1,6-Bisphosphate, subunit A, domain 3"/>
    <property type="match status" value="3"/>
</dbReference>
<protein>
    <recommendedName>
        <fullName evidence="11">Phosphoglucomutase</fullName>
        <ecNumber evidence="6">5.4.2.2</ecNumber>
    </recommendedName>
    <alternativeName>
        <fullName evidence="13">Alpha-phosphoglucomutase</fullName>
    </alternativeName>
    <alternativeName>
        <fullName evidence="12">Glucose phosphomutase</fullName>
    </alternativeName>
</protein>
<comment type="catalytic activity">
    <reaction evidence="1">
        <text>alpha-D-glucose 1-phosphate = alpha-D-glucose 6-phosphate</text>
        <dbReference type="Rhea" id="RHEA:23536"/>
        <dbReference type="ChEBI" id="CHEBI:58225"/>
        <dbReference type="ChEBI" id="CHEBI:58601"/>
        <dbReference type="EC" id="5.4.2.2"/>
    </reaction>
</comment>
<dbReference type="SUPFAM" id="SSF55957">
    <property type="entry name" value="Phosphoglucomutase, C-terminal domain"/>
    <property type="match status" value="1"/>
</dbReference>
<accession>A0A930BAX7</accession>
<dbReference type="InterPro" id="IPR036900">
    <property type="entry name" value="A-D-PHexomutase_C_sf"/>
</dbReference>
<dbReference type="GO" id="GO:0000287">
    <property type="term" value="F:magnesium ion binding"/>
    <property type="evidence" value="ECO:0007669"/>
    <property type="project" value="InterPro"/>
</dbReference>
<evidence type="ECO:0000256" key="8">
    <source>
        <dbReference type="ARBA" id="ARBA00022723"/>
    </source>
</evidence>
<dbReference type="SUPFAM" id="SSF53738">
    <property type="entry name" value="Phosphoglucomutase, first 3 domains"/>
    <property type="match status" value="3"/>
</dbReference>
<dbReference type="CDD" id="cd05799">
    <property type="entry name" value="PGM2"/>
    <property type="match status" value="1"/>
</dbReference>
<feature type="domain" description="Alpha-D-phosphohexomutase alpha/beta/alpha" evidence="18">
    <location>
        <begin position="314"/>
        <end position="438"/>
    </location>
</feature>
<evidence type="ECO:0000259" key="15">
    <source>
        <dbReference type="Pfam" id="PF00408"/>
    </source>
</evidence>
<comment type="pathway">
    <text evidence="4">Lipid metabolism.</text>
</comment>
<dbReference type="InterPro" id="IPR005846">
    <property type="entry name" value="A-D-PHexomutase_a/b/a-III"/>
</dbReference>
<dbReference type="EMBL" id="JABZMK010000035">
    <property type="protein sequence ID" value="MBF1129595.1"/>
    <property type="molecule type" value="Genomic_DNA"/>
</dbReference>
<evidence type="ECO:0000313" key="19">
    <source>
        <dbReference type="EMBL" id="MBF1129595.1"/>
    </source>
</evidence>
<dbReference type="PRINTS" id="PR00509">
    <property type="entry name" value="PGMPMM"/>
</dbReference>
<dbReference type="InterPro" id="IPR016055">
    <property type="entry name" value="A-D-PHexomutase_a/b/a-I/II/III"/>
</dbReference>
<evidence type="ECO:0000313" key="20">
    <source>
        <dbReference type="Proteomes" id="UP000757890"/>
    </source>
</evidence>
<evidence type="ECO:0000256" key="1">
    <source>
        <dbReference type="ARBA" id="ARBA00000443"/>
    </source>
</evidence>
<evidence type="ECO:0000256" key="5">
    <source>
        <dbReference type="ARBA" id="ARBA00010231"/>
    </source>
</evidence>
<evidence type="ECO:0000256" key="2">
    <source>
        <dbReference type="ARBA" id="ARBA00001946"/>
    </source>
</evidence>
<dbReference type="PROSITE" id="PS00710">
    <property type="entry name" value="PGM_PMM"/>
    <property type="match status" value="1"/>
</dbReference>
<proteinExistence type="inferred from homology"/>
<evidence type="ECO:0000256" key="4">
    <source>
        <dbReference type="ARBA" id="ARBA00005189"/>
    </source>
</evidence>
<reference evidence="19" key="1">
    <citation type="submission" date="2020-04" db="EMBL/GenBank/DDBJ databases">
        <title>Deep metagenomics examines the oral microbiome during advanced dental caries in children, revealing novel taxa and co-occurrences with host molecules.</title>
        <authorList>
            <person name="Baker J.L."/>
            <person name="Morton J.T."/>
            <person name="Dinis M."/>
            <person name="Alvarez R."/>
            <person name="Tran N.C."/>
            <person name="Knight R."/>
            <person name="Edlund A."/>
        </authorList>
    </citation>
    <scope>NUCLEOTIDE SEQUENCE</scope>
    <source>
        <strain evidence="19">JCVI_32_bin.14</strain>
    </source>
</reference>
<dbReference type="Pfam" id="PF00408">
    <property type="entry name" value="PGM_PMM_IV"/>
    <property type="match status" value="1"/>
</dbReference>
<evidence type="ECO:0000256" key="3">
    <source>
        <dbReference type="ARBA" id="ARBA00005164"/>
    </source>
</evidence>
<evidence type="ECO:0000256" key="12">
    <source>
        <dbReference type="ARBA" id="ARBA00041398"/>
    </source>
</evidence>